<dbReference type="SUPFAM" id="SSF53383">
    <property type="entry name" value="PLP-dependent transferases"/>
    <property type="match status" value="1"/>
</dbReference>
<comment type="cofactor">
    <cofactor evidence="1">
        <name>pyridoxal 5'-phosphate</name>
        <dbReference type="ChEBI" id="CHEBI:597326"/>
    </cofactor>
</comment>
<evidence type="ECO:0000259" key="3">
    <source>
        <dbReference type="Pfam" id="PF00464"/>
    </source>
</evidence>
<dbReference type="InterPro" id="IPR015422">
    <property type="entry name" value="PyrdxlP-dep_Trfase_small"/>
</dbReference>
<dbReference type="InterPro" id="IPR015424">
    <property type="entry name" value="PyrdxlP-dep_Trfase"/>
</dbReference>
<dbReference type="GO" id="GO:0032259">
    <property type="term" value="P:methylation"/>
    <property type="evidence" value="ECO:0007669"/>
    <property type="project" value="UniProtKB-KW"/>
</dbReference>
<dbReference type="InterPro" id="IPR039429">
    <property type="entry name" value="SHMT-like_dom"/>
</dbReference>
<organism evidence="4 5">
    <name type="scientific">Eufriesea mexicana</name>
    <dbReference type="NCBI Taxonomy" id="516756"/>
    <lineage>
        <taxon>Eukaryota</taxon>
        <taxon>Metazoa</taxon>
        <taxon>Ecdysozoa</taxon>
        <taxon>Arthropoda</taxon>
        <taxon>Hexapoda</taxon>
        <taxon>Insecta</taxon>
        <taxon>Pterygota</taxon>
        <taxon>Neoptera</taxon>
        <taxon>Endopterygota</taxon>
        <taxon>Hymenoptera</taxon>
        <taxon>Apocrita</taxon>
        <taxon>Aculeata</taxon>
        <taxon>Apoidea</taxon>
        <taxon>Anthophila</taxon>
        <taxon>Apidae</taxon>
        <taxon>Eufriesea</taxon>
    </lineage>
</organism>
<evidence type="ECO:0000256" key="2">
    <source>
        <dbReference type="ARBA" id="ARBA00022898"/>
    </source>
</evidence>
<dbReference type="AlphaFoldDB" id="A0A310SBM4"/>
<dbReference type="GO" id="GO:0008168">
    <property type="term" value="F:methyltransferase activity"/>
    <property type="evidence" value="ECO:0007669"/>
    <property type="project" value="UniProtKB-KW"/>
</dbReference>
<dbReference type="GO" id="GO:0005829">
    <property type="term" value="C:cytosol"/>
    <property type="evidence" value="ECO:0007669"/>
    <property type="project" value="TreeGrafter"/>
</dbReference>
<dbReference type="Gene3D" id="3.40.640.10">
    <property type="entry name" value="Type I PLP-dependent aspartate aminotransferase-like (Major domain)"/>
    <property type="match status" value="3"/>
</dbReference>
<dbReference type="OrthoDB" id="10265628at2759"/>
<dbReference type="PANTHER" id="PTHR11680">
    <property type="entry name" value="SERINE HYDROXYMETHYLTRANSFERASE"/>
    <property type="match status" value="1"/>
</dbReference>
<accession>A0A310SBM4</accession>
<protein>
    <submittedName>
        <fullName evidence="4">Serine hydroxymethyltransferase</fullName>
    </submittedName>
</protein>
<keyword evidence="2" id="KW-0663">Pyridoxal phosphate</keyword>
<name>A0A310SBM4_9HYME</name>
<dbReference type="InterPro" id="IPR015421">
    <property type="entry name" value="PyrdxlP-dep_Trfase_major"/>
</dbReference>
<dbReference type="Gene3D" id="3.90.1150.10">
    <property type="entry name" value="Aspartate Aminotransferase, domain 1"/>
    <property type="match status" value="2"/>
</dbReference>
<keyword evidence="4" id="KW-0489">Methyltransferase</keyword>
<dbReference type="PANTHER" id="PTHR11680:SF35">
    <property type="entry name" value="SERINE HYDROXYMETHYLTRANSFERASE 1"/>
    <property type="match status" value="1"/>
</dbReference>
<gene>
    <name evidence="4" type="ORF">WN48_06756</name>
</gene>
<dbReference type="UniPathway" id="UPA00193"/>
<evidence type="ECO:0000313" key="4">
    <source>
        <dbReference type="EMBL" id="OAD54475.1"/>
    </source>
</evidence>
<dbReference type="GO" id="GO:0030170">
    <property type="term" value="F:pyridoxal phosphate binding"/>
    <property type="evidence" value="ECO:0007669"/>
    <property type="project" value="TreeGrafter"/>
</dbReference>
<dbReference type="InterPro" id="IPR049943">
    <property type="entry name" value="Ser_HO-MeTrfase-like"/>
</dbReference>
<evidence type="ECO:0000313" key="5">
    <source>
        <dbReference type="Proteomes" id="UP000250275"/>
    </source>
</evidence>
<dbReference type="EMBL" id="KQ764599">
    <property type="protein sequence ID" value="OAD54475.1"/>
    <property type="molecule type" value="Genomic_DNA"/>
</dbReference>
<feature type="domain" description="Serine hydroxymethyltransferase-like" evidence="3">
    <location>
        <begin position="2"/>
        <end position="47"/>
    </location>
</feature>
<dbReference type="GO" id="GO:0035999">
    <property type="term" value="P:tetrahydrofolate interconversion"/>
    <property type="evidence" value="ECO:0007669"/>
    <property type="project" value="UniProtKB-UniPathway"/>
</dbReference>
<dbReference type="Pfam" id="PF00464">
    <property type="entry name" value="SHMT"/>
    <property type="match status" value="1"/>
</dbReference>
<reference evidence="4 5" key="1">
    <citation type="submission" date="2015-07" db="EMBL/GenBank/DDBJ databases">
        <title>The genome of Eufriesea mexicana.</title>
        <authorList>
            <person name="Pan H."/>
            <person name="Kapheim K."/>
        </authorList>
    </citation>
    <scope>NUCLEOTIDE SEQUENCE [LARGE SCALE GENOMIC DNA]</scope>
    <source>
        <strain evidence="4">0111107269</strain>
        <tissue evidence="4">Whole body</tissue>
    </source>
</reference>
<proteinExistence type="predicted"/>
<evidence type="ECO:0000256" key="1">
    <source>
        <dbReference type="ARBA" id="ARBA00001933"/>
    </source>
</evidence>
<dbReference type="GO" id="GO:0019264">
    <property type="term" value="P:glycine biosynthetic process from serine"/>
    <property type="evidence" value="ECO:0007669"/>
    <property type="project" value="TreeGrafter"/>
</dbReference>
<keyword evidence="4" id="KW-0808">Transferase</keyword>
<keyword evidence="5" id="KW-1185">Reference proteome</keyword>
<dbReference type="Proteomes" id="UP000250275">
    <property type="component" value="Unassembled WGS sequence"/>
</dbReference>
<dbReference type="GO" id="GO:0004372">
    <property type="term" value="F:glycine hydroxymethyltransferase activity"/>
    <property type="evidence" value="ECO:0007669"/>
    <property type="project" value="TreeGrafter"/>
</dbReference>
<sequence>MAMKDKRQRQQNRFELIASVKHLPPAVITLHGIILTKKYAEGYPGGNFHANVHLHSGSQASAEVYAAILISKLYARGHITNGHKINYSGNTYTGAYYGVRKKDEYPDYDEVFILLMNEGQVDGSIAARTQAFYAALSAAFKTYHMQVIKNAQALAYTSLDAKLYVGIRGTDNNLLTANVINFNG</sequence>